<dbReference type="GeneID" id="22577622"/>
<sequence length="351" mass="37987">MSLRASGSPQLPRPLEGRESPPPIISDSDSTPRLPSLYQRVLDGRSSPLSIRSATPNVSGISRSEDEMHSALRDPLRSSLSPHIVAFNSFSVLDSNSSPPPLILSEKTFSSISVNTSLYNGGRKGDALGAQQADSAISGCTGSQNLGAYVDHENWMSSSIELEAVDVRKVITVMKGKKQERCHAALSPVPEVVVSAEKSRLKQTEMPNPRRGMLPSGRKRSVSINAPPDTPRERQALITLRPRQAAVVVQQQQYMIRRPYMPTGGGLPTLRQLPGFTSAPYSMALRQVPPAVAVSRAHPLELSISTSSEVDNHPASSKSRERSAEIGTASWRRMFWVCGGSAKQVAPKNHA</sequence>
<dbReference type="EMBL" id="CP009400">
    <property type="protein sequence ID" value="AIO00785.1"/>
    <property type="molecule type" value="Genomic_DNA"/>
</dbReference>
<accession>A0A088RZS2</accession>
<evidence type="ECO:0000256" key="1">
    <source>
        <dbReference type="SAM" id="MobiDB-lite"/>
    </source>
</evidence>
<proteinExistence type="predicted"/>
<name>A0A088RZS2_LEIPA</name>
<dbReference type="KEGG" id="lpan:LPMP_311960"/>
<feature type="region of interest" description="Disordered" evidence="1">
    <location>
        <begin position="305"/>
        <end position="324"/>
    </location>
</feature>
<feature type="compositionally biased region" description="Basic and acidic residues" evidence="1">
    <location>
        <begin position="63"/>
        <end position="73"/>
    </location>
</feature>
<dbReference type="VEuPathDB" id="TriTrypDB:LPMP_311960"/>
<dbReference type="Proteomes" id="UP000063063">
    <property type="component" value="Chromosome 31"/>
</dbReference>
<organism evidence="2 3">
    <name type="scientific">Leishmania panamensis</name>
    <dbReference type="NCBI Taxonomy" id="5679"/>
    <lineage>
        <taxon>Eukaryota</taxon>
        <taxon>Discoba</taxon>
        <taxon>Euglenozoa</taxon>
        <taxon>Kinetoplastea</taxon>
        <taxon>Metakinetoplastina</taxon>
        <taxon>Trypanosomatida</taxon>
        <taxon>Trypanosomatidae</taxon>
        <taxon>Leishmaniinae</taxon>
        <taxon>Leishmania</taxon>
        <taxon>Leishmania guyanensis species complex</taxon>
    </lineage>
</organism>
<evidence type="ECO:0000313" key="2">
    <source>
        <dbReference type="EMBL" id="AIO00785.1"/>
    </source>
</evidence>
<feature type="region of interest" description="Disordered" evidence="1">
    <location>
        <begin position="198"/>
        <end position="230"/>
    </location>
</feature>
<dbReference type="VEuPathDB" id="TriTrypDB:LPAL13_310026500"/>
<keyword evidence="3" id="KW-1185">Reference proteome</keyword>
<feature type="region of interest" description="Disordered" evidence="1">
    <location>
        <begin position="1"/>
        <end position="73"/>
    </location>
</feature>
<feature type="compositionally biased region" description="Polar residues" evidence="1">
    <location>
        <begin position="47"/>
        <end position="62"/>
    </location>
</feature>
<evidence type="ECO:0000313" key="3">
    <source>
        <dbReference type="Proteomes" id="UP000063063"/>
    </source>
</evidence>
<dbReference type="OrthoDB" id="265212at2759"/>
<dbReference type="RefSeq" id="XP_010701585.1">
    <property type="nucleotide sequence ID" value="XM_010703283.1"/>
</dbReference>
<reference evidence="2 3" key="1">
    <citation type="journal article" date="2015" name="Sci. Rep.">
        <title>The genome of Leishmania panamensis: insights into genomics of the L. (Viannia) subgenus.</title>
        <authorList>
            <person name="Llanes A."/>
            <person name="Restrepo C.M."/>
            <person name="Vecchio G.D."/>
            <person name="Anguizola F.J."/>
            <person name="Lleonart R."/>
        </authorList>
    </citation>
    <scope>NUCLEOTIDE SEQUENCE [LARGE SCALE GENOMIC DNA]</scope>
    <source>
        <strain evidence="2 3">MHOM/PA/94/PSC-1</strain>
    </source>
</reference>
<dbReference type="AlphaFoldDB" id="A0A088RZS2"/>
<protein>
    <submittedName>
        <fullName evidence="2">Uncharacterized protein</fullName>
    </submittedName>
</protein>
<feature type="compositionally biased region" description="Polar residues" evidence="1">
    <location>
        <begin position="305"/>
        <end position="317"/>
    </location>
</feature>
<gene>
    <name evidence="2" type="ORF">LPMP_311960</name>
</gene>